<dbReference type="GO" id="GO:0005975">
    <property type="term" value="P:carbohydrate metabolic process"/>
    <property type="evidence" value="ECO:0007669"/>
    <property type="project" value="InterPro"/>
</dbReference>
<dbReference type="PANTHER" id="PTHR42812:SF17">
    <property type="entry name" value="BETA-XYLOSIDASE C-TERMINAL CONCANAVALIN A-LIKE DOMAIN-CONTAINING PROTEIN-RELATED"/>
    <property type="match status" value="1"/>
</dbReference>
<dbReference type="PANTHER" id="PTHR42812">
    <property type="entry name" value="BETA-XYLOSIDASE"/>
    <property type="match status" value="1"/>
</dbReference>
<evidence type="ECO:0000313" key="7">
    <source>
        <dbReference type="EMBL" id="EUN28054.1"/>
    </source>
</evidence>
<dbReference type="Pfam" id="PF04616">
    <property type="entry name" value="Glyco_hydro_43"/>
    <property type="match status" value="1"/>
</dbReference>
<dbReference type="GeneID" id="26256056"/>
<dbReference type="SUPFAM" id="SSF75005">
    <property type="entry name" value="Arabinanase/levansucrase/invertase"/>
    <property type="match status" value="1"/>
</dbReference>
<evidence type="ECO:0000256" key="2">
    <source>
        <dbReference type="ARBA" id="ARBA00022801"/>
    </source>
</evidence>
<organism evidence="7 8">
    <name type="scientific">Bipolaris victoriae (strain FI3)</name>
    <name type="common">Victoria blight of oats agent</name>
    <name type="synonym">Cochliobolus victoriae</name>
    <dbReference type="NCBI Taxonomy" id="930091"/>
    <lineage>
        <taxon>Eukaryota</taxon>
        <taxon>Fungi</taxon>
        <taxon>Dikarya</taxon>
        <taxon>Ascomycota</taxon>
        <taxon>Pezizomycotina</taxon>
        <taxon>Dothideomycetes</taxon>
        <taxon>Pleosporomycetidae</taxon>
        <taxon>Pleosporales</taxon>
        <taxon>Pleosporineae</taxon>
        <taxon>Pleosporaceae</taxon>
        <taxon>Bipolaris</taxon>
    </lineage>
</organism>
<dbReference type="InterPro" id="IPR041542">
    <property type="entry name" value="GH43_C2"/>
</dbReference>
<reference evidence="7 8" key="1">
    <citation type="journal article" date="2013" name="PLoS Genet.">
        <title>Comparative genome structure, secondary metabolite, and effector coding capacity across Cochliobolus pathogens.</title>
        <authorList>
            <person name="Condon B.J."/>
            <person name="Leng Y."/>
            <person name="Wu D."/>
            <person name="Bushley K.E."/>
            <person name="Ohm R.A."/>
            <person name="Otillar R."/>
            <person name="Martin J."/>
            <person name="Schackwitz W."/>
            <person name="Grimwood J."/>
            <person name="MohdZainudin N."/>
            <person name="Xue C."/>
            <person name="Wang R."/>
            <person name="Manning V.A."/>
            <person name="Dhillon B."/>
            <person name="Tu Z.J."/>
            <person name="Steffenson B.J."/>
            <person name="Salamov A."/>
            <person name="Sun H."/>
            <person name="Lowry S."/>
            <person name="LaButti K."/>
            <person name="Han J."/>
            <person name="Copeland A."/>
            <person name="Lindquist E."/>
            <person name="Barry K."/>
            <person name="Schmutz J."/>
            <person name="Baker S.E."/>
            <person name="Ciuffetti L.M."/>
            <person name="Grigoriev I.V."/>
            <person name="Zhong S."/>
            <person name="Turgeon B.G."/>
        </authorList>
    </citation>
    <scope>NUCLEOTIDE SEQUENCE [LARGE SCALE GENOMIC DNA]</scope>
    <source>
        <strain evidence="7 8">FI3</strain>
    </source>
</reference>
<dbReference type="InterPro" id="IPR006710">
    <property type="entry name" value="Glyco_hydro_43"/>
</dbReference>
<evidence type="ECO:0000256" key="4">
    <source>
        <dbReference type="PIRSR" id="PIRSR606710-2"/>
    </source>
</evidence>
<dbReference type="EMBL" id="KI968724">
    <property type="protein sequence ID" value="EUN28054.1"/>
    <property type="molecule type" value="Genomic_DNA"/>
</dbReference>
<evidence type="ECO:0000259" key="6">
    <source>
        <dbReference type="Pfam" id="PF17851"/>
    </source>
</evidence>
<feature type="domain" description="Beta-xylosidase C-terminal Concanavalin A-like" evidence="6">
    <location>
        <begin position="311"/>
        <end position="511"/>
    </location>
</feature>
<name>W7EM64_BIPV3</name>
<dbReference type="InterPro" id="IPR023296">
    <property type="entry name" value="Glyco_hydro_beta-prop_sf"/>
</dbReference>
<gene>
    <name evidence="7" type="ORF">COCVIDRAFT_36926</name>
</gene>
<feature type="site" description="Important for catalytic activity, responsible for pKa modulation of the active site Glu and correct orientation of both the proton donor and substrate" evidence="4">
    <location>
        <position position="125"/>
    </location>
</feature>
<proteinExistence type="inferred from homology"/>
<protein>
    <submittedName>
        <fullName evidence="7">Glycoside hydrolase family 43 protein</fullName>
    </submittedName>
</protein>
<dbReference type="Pfam" id="PF17851">
    <property type="entry name" value="GH43_C2"/>
    <property type="match status" value="1"/>
</dbReference>
<dbReference type="InterPro" id="IPR013320">
    <property type="entry name" value="ConA-like_dom_sf"/>
</dbReference>
<accession>W7EM64</accession>
<dbReference type="AlphaFoldDB" id="W7EM64"/>
<dbReference type="HOGENOM" id="CLU_016508_3_0_1"/>
<dbReference type="Gene3D" id="2.60.120.200">
    <property type="match status" value="1"/>
</dbReference>
<keyword evidence="8" id="KW-1185">Reference proteome</keyword>
<dbReference type="Gene3D" id="2.115.10.20">
    <property type="entry name" value="Glycosyl hydrolase domain, family 43"/>
    <property type="match status" value="1"/>
</dbReference>
<dbReference type="InterPro" id="IPR051795">
    <property type="entry name" value="Glycosyl_Hydrlase_43"/>
</dbReference>
<dbReference type="Proteomes" id="UP000054337">
    <property type="component" value="Unassembled WGS sequence"/>
</dbReference>
<comment type="similarity">
    <text evidence="1 5">Belongs to the glycosyl hydrolase 43 family.</text>
</comment>
<dbReference type="SUPFAM" id="SSF49899">
    <property type="entry name" value="Concanavalin A-like lectins/glucanases"/>
    <property type="match status" value="1"/>
</dbReference>
<evidence type="ECO:0000256" key="3">
    <source>
        <dbReference type="ARBA" id="ARBA00023295"/>
    </source>
</evidence>
<dbReference type="RefSeq" id="XP_014557644.1">
    <property type="nucleotide sequence ID" value="XM_014702158.1"/>
</dbReference>
<evidence type="ECO:0000313" key="8">
    <source>
        <dbReference type="Proteomes" id="UP000054337"/>
    </source>
</evidence>
<keyword evidence="3 5" id="KW-0326">Glycosidase</keyword>
<keyword evidence="2 5" id="KW-0378">Hydrolase</keyword>
<dbReference type="GO" id="GO:0004553">
    <property type="term" value="F:hydrolase activity, hydrolyzing O-glycosyl compounds"/>
    <property type="evidence" value="ECO:0007669"/>
    <property type="project" value="InterPro"/>
</dbReference>
<sequence length="536" mass="59065">MRILMIKEIQSLTVILATVRGNNVTHNNPILPGWHSDSSCVFVPEFDNTFFCTTSNFMALASNALSRVAQLPEVQTATNEQFTGMLANTLRYHKGKFYPISAWINTHLASWSDYLFVQTSGFTIDPDIFFDDDGTVVVASSGSPIQACYLDMTTGNTSQPWPLWNGTGGASAEGPHIFKKDGYYYLLIAEGGTQLGHRASIARAMNLTGPWEASPNNPLVSNSGTNEHFQTVGHVDLFQDGKKKWWGVALFTRGGPALYNQSIFPMGREAVLFPVRGKMQGPLPKRNSLTPSKGLSIARGAPDVVDSSPGSKIPPHWIFWRAPFNSSTFQISPKGHPNQLQIQSARANLTADAQLNASREGLSAVFRRQEHIFFNYTVDLHPNFGKSAGDELGVSNFLNQDQHVDFGIVYLKNTTSSGALQPYFRFRANSVRYPIPQEKIEPIPQSWLTSPIHIRISPDNKSSYSFFASPSTRSHEERHIVDYSTALLAGDGAGSGGLVGVYATTNGNSATFRGYISRWRYSGVAQKIDYDTLVSF</sequence>
<evidence type="ECO:0000256" key="5">
    <source>
        <dbReference type="RuleBase" id="RU361187"/>
    </source>
</evidence>
<evidence type="ECO:0000256" key="1">
    <source>
        <dbReference type="ARBA" id="ARBA00009865"/>
    </source>
</evidence>